<name>A0AAW0Z677_9TREE</name>
<feature type="compositionally biased region" description="Polar residues" evidence="1">
    <location>
        <begin position="857"/>
        <end position="872"/>
    </location>
</feature>
<feature type="compositionally biased region" description="Basic and acidic residues" evidence="1">
    <location>
        <begin position="1055"/>
        <end position="1064"/>
    </location>
</feature>
<evidence type="ECO:0000313" key="2">
    <source>
        <dbReference type="EMBL" id="KAK8869706.1"/>
    </source>
</evidence>
<feature type="region of interest" description="Disordered" evidence="1">
    <location>
        <begin position="1009"/>
        <end position="1041"/>
    </location>
</feature>
<evidence type="ECO:0008006" key="4">
    <source>
        <dbReference type="Google" id="ProtNLM"/>
    </source>
</evidence>
<feature type="region of interest" description="Disordered" evidence="1">
    <location>
        <begin position="803"/>
        <end position="952"/>
    </location>
</feature>
<feature type="compositionally biased region" description="Polar residues" evidence="1">
    <location>
        <begin position="917"/>
        <end position="932"/>
    </location>
</feature>
<dbReference type="AlphaFoldDB" id="A0AAW0Z677"/>
<feature type="region of interest" description="Disordered" evidence="1">
    <location>
        <begin position="607"/>
        <end position="632"/>
    </location>
</feature>
<feature type="compositionally biased region" description="Pro residues" evidence="1">
    <location>
        <begin position="50"/>
        <end position="63"/>
    </location>
</feature>
<feature type="region of interest" description="Disordered" evidence="1">
    <location>
        <begin position="723"/>
        <end position="769"/>
    </location>
</feature>
<gene>
    <name evidence="2" type="ORF">IAR55_000274</name>
</gene>
<dbReference type="Proteomes" id="UP001388673">
    <property type="component" value="Unassembled WGS sequence"/>
</dbReference>
<feature type="region of interest" description="Disordered" evidence="1">
    <location>
        <begin position="1"/>
        <end position="68"/>
    </location>
</feature>
<dbReference type="EMBL" id="JBCAWK010000001">
    <property type="protein sequence ID" value="KAK8869706.1"/>
    <property type="molecule type" value="Genomic_DNA"/>
</dbReference>
<evidence type="ECO:0000256" key="1">
    <source>
        <dbReference type="SAM" id="MobiDB-lite"/>
    </source>
</evidence>
<feature type="compositionally biased region" description="Low complexity" evidence="1">
    <location>
        <begin position="14"/>
        <end position="26"/>
    </location>
</feature>
<feature type="region of interest" description="Disordered" evidence="1">
    <location>
        <begin position="1054"/>
        <end position="1080"/>
    </location>
</feature>
<reference evidence="2 3" key="1">
    <citation type="journal article" date="2024" name="bioRxiv">
        <title>Comparative genomics of Cryptococcus and Kwoniella reveals pathogenesis evolution and contrasting karyotype dynamics via intercentromeric recombination or chromosome fusion.</title>
        <authorList>
            <person name="Coelho M.A."/>
            <person name="David-Palma M."/>
            <person name="Shea T."/>
            <person name="Bowers K."/>
            <person name="McGinley-Smith S."/>
            <person name="Mohammad A.W."/>
            <person name="Gnirke A."/>
            <person name="Yurkov A.M."/>
            <person name="Nowrousian M."/>
            <person name="Sun S."/>
            <person name="Cuomo C.A."/>
            <person name="Heitman J."/>
        </authorList>
    </citation>
    <scope>NUCLEOTIDE SEQUENCE [LARGE SCALE GENOMIC DNA]</scope>
    <source>
        <strain evidence="2 3">CBS 13917</strain>
    </source>
</reference>
<feature type="region of interest" description="Disordered" evidence="1">
    <location>
        <begin position="295"/>
        <end position="319"/>
    </location>
</feature>
<feature type="compositionally biased region" description="Polar residues" evidence="1">
    <location>
        <begin position="377"/>
        <end position="386"/>
    </location>
</feature>
<feature type="compositionally biased region" description="Basic and acidic residues" evidence="1">
    <location>
        <begin position="808"/>
        <end position="821"/>
    </location>
</feature>
<feature type="compositionally biased region" description="Basic and acidic residues" evidence="1">
    <location>
        <begin position="839"/>
        <end position="855"/>
    </location>
</feature>
<feature type="compositionally biased region" description="Polar residues" evidence="1">
    <location>
        <begin position="1140"/>
        <end position="1152"/>
    </location>
</feature>
<feature type="compositionally biased region" description="Polar residues" evidence="1">
    <location>
        <begin position="760"/>
        <end position="769"/>
    </location>
</feature>
<accession>A0AAW0Z677</accession>
<dbReference type="KEGG" id="kne:92177534"/>
<feature type="region of interest" description="Disordered" evidence="1">
    <location>
        <begin position="374"/>
        <end position="452"/>
    </location>
</feature>
<feature type="region of interest" description="Disordered" evidence="1">
    <location>
        <begin position="116"/>
        <end position="205"/>
    </location>
</feature>
<feature type="compositionally biased region" description="Polar residues" evidence="1">
    <location>
        <begin position="1014"/>
        <end position="1027"/>
    </location>
</feature>
<dbReference type="RefSeq" id="XP_066805952.1">
    <property type="nucleotide sequence ID" value="XM_066943410.1"/>
</dbReference>
<feature type="compositionally biased region" description="Low complexity" evidence="1">
    <location>
        <begin position="725"/>
        <end position="745"/>
    </location>
</feature>
<comment type="caution">
    <text evidence="2">The sequence shown here is derived from an EMBL/GenBank/DDBJ whole genome shotgun (WGS) entry which is preliminary data.</text>
</comment>
<dbReference type="GeneID" id="92177534"/>
<feature type="compositionally biased region" description="Acidic residues" evidence="1">
    <location>
        <begin position="310"/>
        <end position="319"/>
    </location>
</feature>
<feature type="compositionally biased region" description="Polar residues" evidence="1">
    <location>
        <begin position="883"/>
        <end position="896"/>
    </location>
</feature>
<evidence type="ECO:0000313" key="3">
    <source>
        <dbReference type="Proteomes" id="UP001388673"/>
    </source>
</evidence>
<keyword evidence="3" id="KW-1185">Reference proteome</keyword>
<proteinExistence type="predicted"/>
<sequence>MVSTHPQHPPFSIPIPGSISASSAAGTSMNAIAGPSSEGAIPRRATRDTPSPPRSPSSAPPTPSVISVTHPSQFIHTHHPRRGSMTPLGLNLISPVAPLLGTDGLSPSRSVGFNPNYALEASPPSGLPNRRGSTASTTSTLTTSRPPQQPVHSFYPPNWNSGRRRSSLTPSNAKIAAPSPTRAHVSGQSSRPVSNDGPGPGLVGMRVRNRASDLMEDNSLPTEVHGRRGSLPHLGYVGWAGPHRWNPVLPPPRGSVGEGEDVQLPDEGFKFGSGVSPTAGTSSATAALKAVDLSPNSARRASLRRREDMDAFEQTEADEADRQRRAFLAATYGQDGKRARERLSIGGQGGLGPPGVPQGTLRRQSLLLWERMKGSESETGSFTQLPPGTPLSILSAEDLGPRRGSLPIAIPGGGLGRSSSRRSNYPEGDEPVMIDSEATPPDEGDEEDEEDAAAAKVSTYADLIVAYSKSFSTLLQRPLPPLLPLSDPGPRLLPSTLALHRANHLLNSRNLQAEPLPHPLPPSLHPPDPVDVAEFDIDFILAGSQAQLGQGKKKNAQIDVRNGLPNQPETPILRLGGDEEDTFAKFVGEFDDEYGGRRGDWTFRACPTLQSGQRSPRDPLDRSDPSDPSLLKAEWESSGAGKYELLSNGEVRSASTGKSWRVHKLGSREYELEEVRSAPVSAPLSALNFGGERYTLAGKRVHRDQGGVKLPHFNVNSWFHHHANSQSSRSSSSGVSVSKYRSSISNGPVERTTRFDSEDSTMTMTPALSSSAPFGLAMAALKAKKKRNNKEEDLDVPLKTKLSLVRSRSKEPEGDKKDKKLGGVFKRGILGSMLGTSSSDEKKQQREERERERVQAHSWSGTGSAVQHQGWTHQGRGSDGVTYRSSAPPQDRSNPGSEQSASSRSATSGSSDDAANTPWNSTEKAKTVSSATTDDESSTHSGPKWREGKGWQGVPDDAVAMIIPLEHEVPNTRPSLSTSEKSQLHHPFFVDGPKQALLVWYVPFNSEFDDTEQRPSTASSRSSINNDPSPPAIGSASSSGSLPKFQKLLRRRASKDKDALKKETQSLQQPPSKQGLRRVPSLQPLPFRSFRVVARVVDAHELRSDVDSLYSASSISTTSNPFDKWSRDQNVFVSSPPPTANKSDSGLRSTLPLSPVDESRQKQPDISGRNFPTVIAVCHSRSQGVEFVLEGLDRLGLCKGESAWGPTGYEEWRGTGLSERGRELLDLLWAGCTGVMGLSAL</sequence>
<feature type="region of interest" description="Disordered" evidence="1">
    <location>
        <begin position="1126"/>
        <end position="1167"/>
    </location>
</feature>
<feature type="compositionally biased region" description="Low complexity" evidence="1">
    <location>
        <begin position="1032"/>
        <end position="1041"/>
    </location>
</feature>
<protein>
    <recommendedName>
        <fullName evidence="4">Rhodanese domain-containing protein</fullName>
    </recommendedName>
</protein>
<feature type="compositionally biased region" description="Acidic residues" evidence="1">
    <location>
        <begin position="440"/>
        <end position="452"/>
    </location>
</feature>
<organism evidence="2 3">
    <name type="scientific">Kwoniella newhampshirensis</name>
    <dbReference type="NCBI Taxonomy" id="1651941"/>
    <lineage>
        <taxon>Eukaryota</taxon>
        <taxon>Fungi</taxon>
        <taxon>Dikarya</taxon>
        <taxon>Basidiomycota</taxon>
        <taxon>Agaricomycotina</taxon>
        <taxon>Tremellomycetes</taxon>
        <taxon>Tremellales</taxon>
        <taxon>Cryptococcaceae</taxon>
        <taxon>Kwoniella</taxon>
    </lineage>
</organism>
<feature type="compositionally biased region" description="Low complexity" evidence="1">
    <location>
        <begin position="897"/>
        <end position="915"/>
    </location>
</feature>
<feature type="compositionally biased region" description="Low complexity" evidence="1">
    <location>
        <begin position="133"/>
        <end position="144"/>
    </location>
</feature>
<feature type="compositionally biased region" description="Basic and acidic residues" evidence="1">
    <location>
        <begin position="615"/>
        <end position="625"/>
    </location>
</feature>